<reference evidence="2" key="1">
    <citation type="submission" date="2022-11" db="UniProtKB">
        <authorList>
            <consortium name="WormBaseParasite"/>
        </authorList>
    </citation>
    <scope>IDENTIFICATION</scope>
</reference>
<dbReference type="Proteomes" id="UP000887565">
    <property type="component" value="Unplaced"/>
</dbReference>
<organism evidence="1 2">
    <name type="scientific">Romanomermis culicivorax</name>
    <name type="common">Nematode worm</name>
    <dbReference type="NCBI Taxonomy" id="13658"/>
    <lineage>
        <taxon>Eukaryota</taxon>
        <taxon>Metazoa</taxon>
        <taxon>Ecdysozoa</taxon>
        <taxon>Nematoda</taxon>
        <taxon>Enoplea</taxon>
        <taxon>Dorylaimia</taxon>
        <taxon>Mermithida</taxon>
        <taxon>Mermithoidea</taxon>
        <taxon>Mermithidae</taxon>
        <taxon>Romanomermis</taxon>
    </lineage>
</organism>
<dbReference type="AlphaFoldDB" id="A0A915I5X2"/>
<dbReference type="WBParaSite" id="nRc.2.0.1.t09166-RA">
    <property type="protein sequence ID" value="nRc.2.0.1.t09166-RA"/>
    <property type="gene ID" value="nRc.2.0.1.g09166"/>
</dbReference>
<evidence type="ECO:0000313" key="2">
    <source>
        <dbReference type="WBParaSite" id="nRc.2.0.1.t09166-RA"/>
    </source>
</evidence>
<evidence type="ECO:0000313" key="1">
    <source>
        <dbReference type="Proteomes" id="UP000887565"/>
    </source>
</evidence>
<keyword evidence="1" id="KW-1185">Reference proteome</keyword>
<sequence>MGIEWLPRSWLRRFQFGLVDKYWSICGSNCGFSCVEDAAGFGDGVGQLLDICEIFCLLANC</sequence>
<name>A0A915I5X2_ROMCU</name>
<protein>
    <submittedName>
        <fullName evidence="2">Uncharacterized protein</fullName>
    </submittedName>
</protein>
<accession>A0A915I5X2</accession>
<proteinExistence type="predicted"/>